<feature type="transmembrane region" description="Helical" evidence="1">
    <location>
        <begin position="470"/>
        <end position="488"/>
    </location>
</feature>
<evidence type="ECO:0000256" key="1">
    <source>
        <dbReference type="SAM" id="Phobius"/>
    </source>
</evidence>
<accession>A0A9D1ZX96</accession>
<keyword evidence="1" id="KW-0472">Membrane</keyword>
<comment type="caution">
    <text evidence="3">The sequence shown here is derived from an EMBL/GenBank/DDBJ whole genome shotgun (WGS) entry which is preliminary data.</text>
</comment>
<keyword evidence="1" id="KW-0812">Transmembrane</keyword>
<keyword evidence="1" id="KW-1133">Transmembrane helix</keyword>
<dbReference type="Proteomes" id="UP000886750">
    <property type="component" value="Unassembled WGS sequence"/>
</dbReference>
<feature type="chain" id="PRO_5038394878" evidence="2">
    <location>
        <begin position="35"/>
        <end position="496"/>
    </location>
</feature>
<name>A0A9D1ZX96_9FIRM</name>
<evidence type="ECO:0000256" key="2">
    <source>
        <dbReference type="SAM" id="SignalP"/>
    </source>
</evidence>
<dbReference type="EMBL" id="DXCQ01000067">
    <property type="protein sequence ID" value="HIY97505.1"/>
    <property type="molecule type" value="Genomic_DNA"/>
</dbReference>
<sequence length="496" mass="53899">MQKTKNNFLKILVSVLILAAVFASGLLVQGNASAAETDNEYVNYVLEDTFTEYNAGNWSLYQEQYLSGTVPPQYVDPISISGGLTIAGDYTEEGAEYEGARMVSNVRFAKNPSRSDDENYTIFDTSFVVYLNNKSNRAKDISYGFLFGLPEKDAPSAEGSYFKLNSYQFFLYSGGELVEPEYLVSGGSNSLGGYIEYDFKLEVNLVAHSNGDLYVYLGFPDGKSITEAYCKYSGLDFEGYLGYMATSHDADKTEFSVNFDSIKLTGGTVADYNFSVISAACAADSLTSAIVSEKPVQLAADIVTSPNLPQYHRATFSVVSGNAEIRNGDELYIHGTGPIVLRTSSYYDSSVSSDYTFSATDLQVSEIKFTNSFENITVNTQPFRLVAQVTSNSYIPAHNEVVFEVISGNAEIFCDKYLKINGTGTVILRATSSLLDDAFTTVTFEVTDPDAAYVPTEGGGSSSCRSMTGVSAAPFAILLAAAAGCMLFRKKSSWDK</sequence>
<reference evidence="3" key="2">
    <citation type="submission" date="2021-04" db="EMBL/GenBank/DDBJ databases">
        <authorList>
            <person name="Gilroy R."/>
        </authorList>
    </citation>
    <scope>NUCLEOTIDE SEQUENCE</scope>
    <source>
        <strain evidence="3">1345</strain>
    </source>
</reference>
<proteinExistence type="predicted"/>
<feature type="signal peptide" evidence="2">
    <location>
        <begin position="1"/>
        <end position="34"/>
    </location>
</feature>
<reference evidence="3" key="1">
    <citation type="journal article" date="2021" name="PeerJ">
        <title>Extensive microbial diversity within the chicken gut microbiome revealed by metagenomics and culture.</title>
        <authorList>
            <person name="Gilroy R."/>
            <person name="Ravi A."/>
            <person name="Getino M."/>
            <person name="Pursley I."/>
            <person name="Horton D.L."/>
            <person name="Alikhan N.F."/>
            <person name="Baker D."/>
            <person name="Gharbi K."/>
            <person name="Hall N."/>
            <person name="Watson M."/>
            <person name="Adriaenssens E.M."/>
            <person name="Foster-Nyarko E."/>
            <person name="Jarju S."/>
            <person name="Secka A."/>
            <person name="Antonio M."/>
            <person name="Oren A."/>
            <person name="Chaudhuri R.R."/>
            <person name="La Ragione R."/>
            <person name="Hildebrand F."/>
            <person name="Pallen M.J."/>
        </authorList>
    </citation>
    <scope>NUCLEOTIDE SEQUENCE</scope>
    <source>
        <strain evidence="3">1345</strain>
    </source>
</reference>
<evidence type="ECO:0000313" key="3">
    <source>
        <dbReference type="EMBL" id="HIY97505.1"/>
    </source>
</evidence>
<protein>
    <submittedName>
        <fullName evidence="3">Uncharacterized protein</fullName>
    </submittedName>
</protein>
<dbReference type="AlphaFoldDB" id="A0A9D1ZX96"/>
<keyword evidence="2" id="KW-0732">Signal</keyword>
<evidence type="ECO:0000313" key="4">
    <source>
        <dbReference type="Proteomes" id="UP000886750"/>
    </source>
</evidence>
<organism evidence="3 4">
    <name type="scientific">Candidatus Borkfalkia excrementigallinarum</name>
    <dbReference type="NCBI Taxonomy" id="2838506"/>
    <lineage>
        <taxon>Bacteria</taxon>
        <taxon>Bacillati</taxon>
        <taxon>Bacillota</taxon>
        <taxon>Clostridia</taxon>
        <taxon>Christensenellales</taxon>
        <taxon>Christensenellaceae</taxon>
        <taxon>Candidatus Borkfalkia</taxon>
    </lineage>
</organism>
<gene>
    <name evidence="3" type="ORF">H9729_07435</name>
</gene>